<dbReference type="PANTHER" id="PTHR30558">
    <property type="entry name" value="EXBD MEMBRANE COMPONENT OF PMF-DRIVEN MACROMOLECULE IMPORT SYSTEM"/>
    <property type="match status" value="1"/>
</dbReference>
<evidence type="ECO:0000313" key="9">
    <source>
        <dbReference type="EMBL" id="RJG01736.1"/>
    </source>
</evidence>
<evidence type="ECO:0000256" key="8">
    <source>
        <dbReference type="SAM" id="Phobius"/>
    </source>
</evidence>
<evidence type="ECO:0000256" key="7">
    <source>
        <dbReference type="RuleBase" id="RU003879"/>
    </source>
</evidence>
<dbReference type="RefSeq" id="WP_119785200.1">
    <property type="nucleotide sequence ID" value="NZ_QYUQ01000002.1"/>
</dbReference>
<dbReference type="Proteomes" id="UP000266327">
    <property type="component" value="Unassembled WGS sequence"/>
</dbReference>
<evidence type="ECO:0000256" key="4">
    <source>
        <dbReference type="ARBA" id="ARBA00022692"/>
    </source>
</evidence>
<dbReference type="EMBL" id="QYUQ01000002">
    <property type="protein sequence ID" value="RJG01736.1"/>
    <property type="molecule type" value="Genomic_DNA"/>
</dbReference>
<keyword evidence="7" id="KW-0653">Protein transport</keyword>
<dbReference type="GO" id="GO:0005886">
    <property type="term" value="C:plasma membrane"/>
    <property type="evidence" value="ECO:0007669"/>
    <property type="project" value="UniProtKB-SubCell"/>
</dbReference>
<dbReference type="AlphaFoldDB" id="A0A3A3GHJ6"/>
<evidence type="ECO:0000256" key="1">
    <source>
        <dbReference type="ARBA" id="ARBA00004162"/>
    </source>
</evidence>
<gene>
    <name evidence="9" type="ORF">D3878_09190</name>
</gene>
<name>A0A3A3GHJ6_9BURK</name>
<organism evidence="9 10">
    <name type="scientific">Noviherbaspirillum sedimenti</name>
    <dbReference type="NCBI Taxonomy" id="2320865"/>
    <lineage>
        <taxon>Bacteria</taxon>
        <taxon>Pseudomonadati</taxon>
        <taxon>Pseudomonadota</taxon>
        <taxon>Betaproteobacteria</taxon>
        <taxon>Burkholderiales</taxon>
        <taxon>Oxalobacteraceae</taxon>
        <taxon>Noviherbaspirillum</taxon>
    </lineage>
</organism>
<evidence type="ECO:0000256" key="5">
    <source>
        <dbReference type="ARBA" id="ARBA00022989"/>
    </source>
</evidence>
<comment type="similarity">
    <text evidence="2 7">Belongs to the ExbD/TolR family.</text>
</comment>
<accession>A0A3A3GHJ6</accession>
<keyword evidence="6 8" id="KW-0472">Membrane</keyword>
<evidence type="ECO:0000256" key="6">
    <source>
        <dbReference type="ARBA" id="ARBA00023136"/>
    </source>
</evidence>
<comment type="subcellular location">
    <subcellularLocation>
        <location evidence="1">Cell membrane</location>
        <topology evidence="1">Single-pass membrane protein</topology>
    </subcellularLocation>
    <subcellularLocation>
        <location evidence="7">Cell membrane</location>
        <topology evidence="7">Single-pass type II membrane protein</topology>
    </subcellularLocation>
</comment>
<feature type="transmembrane region" description="Helical" evidence="8">
    <location>
        <begin position="21"/>
        <end position="41"/>
    </location>
</feature>
<dbReference type="GO" id="GO:0022857">
    <property type="term" value="F:transmembrane transporter activity"/>
    <property type="evidence" value="ECO:0007669"/>
    <property type="project" value="InterPro"/>
</dbReference>
<keyword evidence="7" id="KW-0813">Transport</keyword>
<dbReference type="Pfam" id="PF02472">
    <property type="entry name" value="ExbD"/>
    <property type="match status" value="1"/>
</dbReference>
<protein>
    <submittedName>
        <fullName evidence="9">ExbD/TolR family protein</fullName>
    </submittedName>
</protein>
<keyword evidence="10" id="KW-1185">Reference proteome</keyword>
<dbReference type="InterPro" id="IPR003400">
    <property type="entry name" value="ExbD"/>
</dbReference>
<evidence type="ECO:0000256" key="3">
    <source>
        <dbReference type="ARBA" id="ARBA00022475"/>
    </source>
</evidence>
<evidence type="ECO:0000313" key="10">
    <source>
        <dbReference type="Proteomes" id="UP000266327"/>
    </source>
</evidence>
<reference evidence="10" key="1">
    <citation type="submission" date="2018-09" db="EMBL/GenBank/DDBJ databases">
        <authorList>
            <person name="Zhu H."/>
        </authorList>
    </citation>
    <scope>NUCLEOTIDE SEQUENCE [LARGE SCALE GENOMIC DNA]</scope>
    <source>
        <strain evidence="10">K1S02-23</strain>
    </source>
</reference>
<evidence type="ECO:0000256" key="2">
    <source>
        <dbReference type="ARBA" id="ARBA00005811"/>
    </source>
</evidence>
<keyword evidence="4 7" id="KW-0812">Transmembrane</keyword>
<comment type="caution">
    <text evidence="9">The sequence shown here is derived from an EMBL/GenBank/DDBJ whole genome shotgun (WGS) entry which is preliminary data.</text>
</comment>
<keyword evidence="3" id="KW-1003">Cell membrane</keyword>
<sequence>MASSFSGSLRGGRSRKFKSEINVVPYIDVMLVLLVIFMATAPMTDPSVINLPTAGKSAQPPSEYIQVSMKQDGSASVKIGGSGASGAGGTAQSVTTASRTELVATLRDLHAAHPDMPVMIAADKEIKYEEVIQALSEAKKIGITRVGLATR</sequence>
<dbReference type="OrthoDB" id="9798629at2"/>
<keyword evidence="5 8" id="KW-1133">Transmembrane helix</keyword>
<dbReference type="PANTHER" id="PTHR30558:SF7">
    <property type="entry name" value="TOL-PAL SYSTEM PROTEIN TOLR"/>
    <property type="match status" value="1"/>
</dbReference>
<dbReference type="Gene3D" id="3.30.420.270">
    <property type="match status" value="1"/>
</dbReference>
<proteinExistence type="inferred from homology"/>
<dbReference type="GO" id="GO:0015031">
    <property type="term" value="P:protein transport"/>
    <property type="evidence" value="ECO:0007669"/>
    <property type="project" value="UniProtKB-KW"/>
</dbReference>